<gene>
    <name evidence="1" type="ORF">ACFP2T_04700</name>
</gene>
<evidence type="ECO:0000313" key="1">
    <source>
        <dbReference type="EMBL" id="MFC6015497.1"/>
    </source>
</evidence>
<accession>A0ABW1K174</accession>
<name>A0ABW1K174_9ACTN</name>
<reference evidence="2" key="1">
    <citation type="journal article" date="2019" name="Int. J. Syst. Evol. Microbiol.">
        <title>The Global Catalogue of Microorganisms (GCM) 10K type strain sequencing project: providing services to taxonomists for standard genome sequencing and annotation.</title>
        <authorList>
            <consortium name="The Broad Institute Genomics Platform"/>
            <consortium name="The Broad Institute Genome Sequencing Center for Infectious Disease"/>
            <person name="Wu L."/>
            <person name="Ma J."/>
        </authorList>
    </citation>
    <scope>NUCLEOTIDE SEQUENCE [LARGE SCALE GENOMIC DNA]</scope>
    <source>
        <strain evidence="2">ZS-35-S2</strain>
    </source>
</reference>
<keyword evidence="2" id="KW-1185">Reference proteome</keyword>
<dbReference type="EMBL" id="JBHSPR010000001">
    <property type="protein sequence ID" value="MFC6015497.1"/>
    <property type="molecule type" value="Genomic_DNA"/>
</dbReference>
<organism evidence="1 2">
    <name type="scientific">Plantactinospora solaniradicis</name>
    <dbReference type="NCBI Taxonomy" id="1723736"/>
    <lineage>
        <taxon>Bacteria</taxon>
        <taxon>Bacillati</taxon>
        <taxon>Actinomycetota</taxon>
        <taxon>Actinomycetes</taxon>
        <taxon>Micromonosporales</taxon>
        <taxon>Micromonosporaceae</taxon>
        <taxon>Plantactinospora</taxon>
    </lineage>
</organism>
<protein>
    <submittedName>
        <fullName evidence="1">Uncharacterized protein</fullName>
    </submittedName>
</protein>
<dbReference type="Proteomes" id="UP001596203">
    <property type="component" value="Unassembled WGS sequence"/>
</dbReference>
<sequence length="218" mass="24449">MDQPVLERDADDIRAYLRGRVNSAIRRLGVFGGEVSLVLLGEALAYACGQEQQWERQRAELKDRDAFYPTGVTGAAQDVLRRDDRPDDAVASVYAELAHRNGWLNLDRTLTVAKYDRLSEQIAAMCKRDWTLTELTLRLGAPSVLCGGGNPRYPSSLVYLAEDPERPAVCLHFWNGADERTGQWPKFSEPILFAVRHGPGRFRESFTFTPAGSAHVQR</sequence>
<dbReference type="RefSeq" id="WP_377417568.1">
    <property type="nucleotide sequence ID" value="NZ_JBHSPR010000001.1"/>
</dbReference>
<evidence type="ECO:0000313" key="2">
    <source>
        <dbReference type="Proteomes" id="UP001596203"/>
    </source>
</evidence>
<proteinExistence type="predicted"/>
<comment type="caution">
    <text evidence="1">The sequence shown here is derived from an EMBL/GenBank/DDBJ whole genome shotgun (WGS) entry which is preliminary data.</text>
</comment>